<keyword evidence="2" id="KW-1185">Reference proteome</keyword>
<proteinExistence type="predicted"/>
<sequence length="63" mass="7189">MGNRKFVHKSFVMIKKQISMISNSGIYFYTHKSSAKSDNTNDERLSSTFFFSIKSSKNTEGIS</sequence>
<gene>
    <name evidence="1" type="ORF">Ahy_A04g017868</name>
</gene>
<evidence type="ECO:0000313" key="2">
    <source>
        <dbReference type="Proteomes" id="UP000289738"/>
    </source>
</evidence>
<comment type="caution">
    <text evidence="1">The sequence shown here is derived from an EMBL/GenBank/DDBJ whole genome shotgun (WGS) entry which is preliminary data.</text>
</comment>
<dbReference type="AlphaFoldDB" id="A0A445DCC4"/>
<evidence type="ECO:0000313" key="1">
    <source>
        <dbReference type="EMBL" id="RYR60803.1"/>
    </source>
</evidence>
<accession>A0A445DCC4</accession>
<reference evidence="1 2" key="1">
    <citation type="submission" date="2019-01" db="EMBL/GenBank/DDBJ databases">
        <title>Sequencing of cultivated peanut Arachis hypogaea provides insights into genome evolution and oil improvement.</title>
        <authorList>
            <person name="Chen X."/>
        </authorList>
    </citation>
    <scope>NUCLEOTIDE SEQUENCE [LARGE SCALE GENOMIC DNA]</scope>
    <source>
        <strain evidence="2">cv. Fuhuasheng</strain>
        <tissue evidence="1">Leaves</tissue>
    </source>
</reference>
<name>A0A445DCC4_ARAHY</name>
<dbReference type="EMBL" id="SDMP01000004">
    <property type="protein sequence ID" value="RYR60803.1"/>
    <property type="molecule type" value="Genomic_DNA"/>
</dbReference>
<organism evidence="1 2">
    <name type="scientific">Arachis hypogaea</name>
    <name type="common">Peanut</name>
    <dbReference type="NCBI Taxonomy" id="3818"/>
    <lineage>
        <taxon>Eukaryota</taxon>
        <taxon>Viridiplantae</taxon>
        <taxon>Streptophyta</taxon>
        <taxon>Embryophyta</taxon>
        <taxon>Tracheophyta</taxon>
        <taxon>Spermatophyta</taxon>
        <taxon>Magnoliopsida</taxon>
        <taxon>eudicotyledons</taxon>
        <taxon>Gunneridae</taxon>
        <taxon>Pentapetalae</taxon>
        <taxon>rosids</taxon>
        <taxon>fabids</taxon>
        <taxon>Fabales</taxon>
        <taxon>Fabaceae</taxon>
        <taxon>Papilionoideae</taxon>
        <taxon>50 kb inversion clade</taxon>
        <taxon>dalbergioids sensu lato</taxon>
        <taxon>Dalbergieae</taxon>
        <taxon>Pterocarpus clade</taxon>
        <taxon>Arachis</taxon>
    </lineage>
</organism>
<protein>
    <submittedName>
        <fullName evidence="1">Uncharacterized protein</fullName>
    </submittedName>
</protein>
<dbReference type="Proteomes" id="UP000289738">
    <property type="component" value="Chromosome A04"/>
</dbReference>